<evidence type="ECO:0000313" key="5">
    <source>
        <dbReference type="Proteomes" id="UP000187609"/>
    </source>
</evidence>
<proteinExistence type="predicted"/>
<feature type="region of interest" description="Disordered" evidence="3">
    <location>
        <begin position="52"/>
        <end position="72"/>
    </location>
</feature>
<name>A0A1J6IJ01_NICAT</name>
<dbReference type="OrthoDB" id="1301431at2759"/>
<comment type="caution">
    <text evidence="4">The sequence shown here is derived from an EMBL/GenBank/DDBJ whole genome shotgun (WGS) entry which is preliminary data.</text>
</comment>
<dbReference type="PANTHER" id="PTHR33172:SF103">
    <property type="entry name" value="PROTEIN OXIDATIVE STRESS 3"/>
    <property type="match status" value="1"/>
</dbReference>
<dbReference type="GO" id="GO:0006950">
    <property type="term" value="P:response to stress"/>
    <property type="evidence" value="ECO:0007669"/>
    <property type="project" value="UniProtKB-ARBA"/>
</dbReference>
<keyword evidence="5" id="KW-1185">Reference proteome</keyword>
<evidence type="ECO:0008006" key="6">
    <source>
        <dbReference type="Google" id="ProtNLM"/>
    </source>
</evidence>
<dbReference type="GO" id="GO:0005634">
    <property type="term" value="C:nucleus"/>
    <property type="evidence" value="ECO:0007669"/>
    <property type="project" value="UniProtKB-SubCell"/>
</dbReference>
<accession>A0A1J6IJ01</accession>
<sequence>MGGTKETFEAEMGLKQNHGASPWNVQWVINMGTAGTDSCDDFSESFESSFEDSAKSSSIESVEDDASSSSSSYGPLYELSDLMAQLPIKRGLSKYYKGKSESFGCLRSVKSFEDLAKNGNSYKSFRGGLDGKRTLFGPKATITKKSSRKSNLSSLTHTNTLVASCRSLISLKKNL</sequence>
<dbReference type="Proteomes" id="UP000187609">
    <property type="component" value="Unassembled WGS sequence"/>
</dbReference>
<evidence type="ECO:0000313" key="4">
    <source>
        <dbReference type="EMBL" id="OIS97710.1"/>
    </source>
</evidence>
<gene>
    <name evidence="4" type="ORF">A4A49_05448</name>
</gene>
<comment type="subcellular location">
    <subcellularLocation>
        <location evidence="1">Nucleus</location>
    </subcellularLocation>
</comment>
<dbReference type="Gramene" id="OIS97710">
    <property type="protein sequence ID" value="OIS97710"/>
    <property type="gene ID" value="A4A49_05448"/>
</dbReference>
<dbReference type="EMBL" id="MJEQ01037192">
    <property type="protein sequence ID" value="OIS97710.1"/>
    <property type="molecule type" value="Genomic_DNA"/>
</dbReference>
<dbReference type="STRING" id="49451.A0A1J6IJ01"/>
<keyword evidence="2" id="KW-0539">Nucleus</keyword>
<protein>
    <recommendedName>
        <fullName evidence="6">Oxidative stress 3</fullName>
    </recommendedName>
</protein>
<evidence type="ECO:0000256" key="3">
    <source>
        <dbReference type="SAM" id="MobiDB-lite"/>
    </source>
</evidence>
<evidence type="ECO:0000256" key="1">
    <source>
        <dbReference type="ARBA" id="ARBA00004123"/>
    </source>
</evidence>
<dbReference type="PANTHER" id="PTHR33172">
    <property type="entry name" value="OS08G0516900 PROTEIN"/>
    <property type="match status" value="1"/>
</dbReference>
<organism evidence="4 5">
    <name type="scientific">Nicotiana attenuata</name>
    <name type="common">Coyote tobacco</name>
    <dbReference type="NCBI Taxonomy" id="49451"/>
    <lineage>
        <taxon>Eukaryota</taxon>
        <taxon>Viridiplantae</taxon>
        <taxon>Streptophyta</taxon>
        <taxon>Embryophyta</taxon>
        <taxon>Tracheophyta</taxon>
        <taxon>Spermatophyta</taxon>
        <taxon>Magnoliopsida</taxon>
        <taxon>eudicotyledons</taxon>
        <taxon>Gunneridae</taxon>
        <taxon>Pentapetalae</taxon>
        <taxon>asterids</taxon>
        <taxon>lamiids</taxon>
        <taxon>Solanales</taxon>
        <taxon>Solanaceae</taxon>
        <taxon>Nicotianoideae</taxon>
        <taxon>Nicotianeae</taxon>
        <taxon>Nicotiana</taxon>
    </lineage>
</organism>
<dbReference type="InterPro" id="IPR051992">
    <property type="entry name" value="OxStress_Response_Reg"/>
</dbReference>
<dbReference type="OMA" id="QWVINMG"/>
<evidence type="ECO:0000256" key="2">
    <source>
        <dbReference type="ARBA" id="ARBA00023242"/>
    </source>
</evidence>
<dbReference type="AlphaFoldDB" id="A0A1J6IJ01"/>
<reference evidence="4" key="1">
    <citation type="submission" date="2016-11" db="EMBL/GenBank/DDBJ databases">
        <title>The genome of Nicotiana attenuata.</title>
        <authorList>
            <person name="Xu S."/>
            <person name="Brockmoeller T."/>
            <person name="Gaquerel E."/>
            <person name="Navarro A."/>
            <person name="Kuhl H."/>
            <person name="Gase K."/>
            <person name="Ling Z."/>
            <person name="Zhou W."/>
            <person name="Kreitzer C."/>
            <person name="Stanke M."/>
            <person name="Tang H."/>
            <person name="Lyons E."/>
            <person name="Pandey P."/>
            <person name="Pandey S.P."/>
            <person name="Timmermann B."/>
            <person name="Baldwin I.T."/>
        </authorList>
    </citation>
    <scope>NUCLEOTIDE SEQUENCE [LARGE SCALE GENOMIC DNA]</scope>
    <source>
        <strain evidence="4">UT</strain>
    </source>
</reference>
<dbReference type="KEGG" id="nau:109233089"/>